<evidence type="ECO:0000256" key="12">
    <source>
        <dbReference type="ARBA" id="ARBA00023296"/>
    </source>
</evidence>
<evidence type="ECO:0000256" key="6">
    <source>
        <dbReference type="ARBA" id="ARBA00022812"/>
    </source>
</evidence>
<keyword evidence="4" id="KW-1162">Viral penetration into host cytoplasm</keyword>
<dbReference type="Proteomes" id="UP000152762">
    <property type="component" value="Segment"/>
</dbReference>
<dbReference type="InterPro" id="IPR034708">
    <property type="entry name" value="HSV_GL_alphagamma"/>
</dbReference>
<reference evidence="16" key="1">
    <citation type="journal article" date="1993" name="Arch. Virol.">
        <title>PCR detection of the sheep-associated agent of malignant catarrhal fever.</title>
        <authorList>
            <person name="Baxter S.I."/>
            <person name="Pow I."/>
            <person name="Bridgen A."/>
            <person name="Reid H.W."/>
        </authorList>
    </citation>
    <scope>NUCLEOTIDE SEQUENCE [LARGE SCALE GENOMIC DNA]</scope>
</reference>
<organism evidence="13 16">
    <name type="scientific">Ovine gammaherpesvirus 2</name>
    <dbReference type="NCBI Taxonomy" id="10398"/>
    <lineage>
        <taxon>Viruses</taxon>
        <taxon>Duplodnaviria</taxon>
        <taxon>Heunggongvirae</taxon>
        <taxon>Peploviricota</taxon>
        <taxon>Herviviricetes</taxon>
        <taxon>Herpesvirales</taxon>
        <taxon>Orthoherpesviridae</taxon>
        <taxon>Gammaherpesvirinae</taxon>
        <taxon>Macavirus</taxon>
        <taxon>Macavirus ovinegamma2</taxon>
    </lineage>
</organism>
<reference evidence="16" key="2">
    <citation type="journal article" date="1998" name="J. Virol.">
        <title>Detection of a novel bovine lymphotropic herpesvirus.</title>
        <authorList>
            <person name="Rovnak J."/>
            <person name="Quackenbush S.L."/>
            <person name="Reyes R.A."/>
            <person name="Baines J.D."/>
            <person name="Parrish C.R."/>
            <person name="Casey J.W."/>
        </authorList>
    </citation>
    <scope>NUCLEOTIDE SEQUENCE [LARGE SCALE GENOMIC DNA]</scope>
</reference>
<dbReference type="GO" id="GO:0046718">
    <property type="term" value="P:symbiont entry into host cell"/>
    <property type="evidence" value="ECO:0007669"/>
    <property type="project" value="UniProtKB-KW"/>
</dbReference>
<reference evidence="16" key="4">
    <citation type="journal article" date="2001" name="Virus Res.">
        <title>Detection and multigenic characterization of a novel gammaherpesvirus in goats.</title>
        <authorList>
            <person name="Chmielewicz B."/>
            <person name="Goltz M."/>
            <person name="Ehlers B."/>
        </authorList>
    </citation>
    <scope>NUCLEOTIDE SEQUENCE [LARGE SCALE GENOMIC DNA]</scope>
</reference>
<protein>
    <submittedName>
        <fullName evidence="14">Glycoprotein L-like protein</fullName>
    </submittedName>
    <submittedName>
        <fullName evidence="13">ORF47</fullName>
    </submittedName>
</protein>
<dbReference type="EMBL" id="DQ198083">
    <property type="protein sequence ID" value="ABB22264.1"/>
    <property type="molecule type" value="Genomic_DNA"/>
</dbReference>
<proteinExistence type="inferred from homology"/>
<evidence type="ECO:0000256" key="10">
    <source>
        <dbReference type="ARBA" id="ARBA00023136"/>
    </source>
</evidence>
<dbReference type="Gene3D" id="3.10.390.20">
    <property type="entry name" value="Viral glycoprotein L"/>
    <property type="match status" value="1"/>
</dbReference>
<dbReference type="GO" id="GO:0019031">
    <property type="term" value="C:viral envelope"/>
    <property type="evidence" value="ECO:0007669"/>
    <property type="project" value="UniProtKB-KW"/>
</dbReference>
<dbReference type="InterPro" id="IPR020175">
    <property type="entry name" value="Herpes_gL_rhadinovirus"/>
</dbReference>
<accession>Q2VSJ5</accession>
<dbReference type="GO" id="GO:0019064">
    <property type="term" value="P:fusion of virus membrane with host plasma membrane"/>
    <property type="evidence" value="ECO:0007669"/>
    <property type="project" value="UniProtKB-KW"/>
</dbReference>
<evidence type="ECO:0000256" key="4">
    <source>
        <dbReference type="ARBA" id="ARBA00022595"/>
    </source>
</evidence>
<dbReference type="InterPro" id="IPR038313">
    <property type="entry name" value="Herpes_gL_rhadinovirus_sf"/>
</dbReference>
<keyword evidence="12" id="KW-1160">Virus entry into host cell</keyword>
<evidence type="ECO:0000256" key="5">
    <source>
        <dbReference type="ARBA" id="ARBA00022729"/>
    </source>
</evidence>
<reference evidence="13" key="9">
    <citation type="submission" date="2010-03" db="EMBL/GenBank/DDBJ databases">
        <title>Ovine herpesvirus 2 contains a functional spliced IL-10.</title>
        <authorList>
            <person name="Stewart J.P."/>
            <person name="Rosbottom J."/>
            <person name="Haig D.M."/>
            <person name="Ackermann M."/>
        </authorList>
    </citation>
    <scope>NUCLEOTIDE SEQUENCE</scope>
    <source>
        <strain evidence="13">BJ1035</strain>
    </source>
</reference>
<evidence type="ECO:0000256" key="1">
    <source>
        <dbReference type="ARBA" id="ARBA00022506"/>
    </source>
</evidence>
<keyword evidence="8" id="KW-1043">Host membrane</keyword>
<keyword evidence="1" id="KW-1168">Fusion of virus membrane with host membrane</keyword>
<reference evidence="16" key="5">
    <citation type="journal article" date="2002" name="J. Gen. Virol.">
        <title>Isolation and expression of three open reading frames from ovine herpesvirus-2.</title>
        <authorList>
            <person name="Coulter L.J."/>
            <person name="Reid H.W."/>
        </authorList>
    </citation>
    <scope>NUCLEOTIDE SEQUENCE [LARGE SCALE GENOMIC DNA]</scope>
</reference>
<evidence type="ECO:0000256" key="11">
    <source>
        <dbReference type="ARBA" id="ARBA00023180"/>
    </source>
</evidence>
<evidence type="ECO:0000313" key="16">
    <source>
        <dbReference type="Proteomes" id="UP000153759"/>
    </source>
</evidence>
<name>Q2VSJ5_9GAMA</name>
<reference evidence="16" key="6">
    <citation type="journal article" date="2002" name="J. Gen. Virol.">
        <title>Ovine herpesvirus 2 lytic cycle replication and capsid production.</title>
        <authorList>
            <person name="Rosbottom J."/>
            <person name="Dalziel R.G."/>
            <person name="Reid H.W."/>
            <person name="Stewart J.P."/>
        </authorList>
    </citation>
    <scope>NUCLEOTIDE SEQUENCE [LARGE SCALE GENOMIC DNA]</scope>
</reference>
<keyword evidence="10" id="KW-0472">Membrane</keyword>
<reference evidence="13 16" key="8">
    <citation type="journal article" date="2009" name="Vet. Microbiol.">
        <title>Ovine herpesvirus 2 structural proteins in epithelial cells and M-cells of the appendix in rabbits with malignant catarrhal fever.</title>
        <authorList>
            <person name="Meier-Trummer C.S."/>
            <person name="Tobler K."/>
            <person name="Hilbe M."/>
            <person name="Stewart J.P."/>
            <person name="Hart J."/>
            <person name="Campbell I."/>
            <person name="Haig D.M."/>
            <person name="Glauser D.L."/>
            <person name="Ehrensperger F."/>
            <person name="Ackermann M."/>
        </authorList>
    </citation>
    <scope>NUCLEOTIDE SEQUENCE [LARGE SCALE GENOMIC DNA]</scope>
    <source>
        <strain evidence="13">BJ1035</strain>
    </source>
</reference>
<reference evidence="16" key="3">
    <citation type="journal article" date="2001" name="J. Gen. Virol.">
        <title>Ovine herpesvirus-2 glycoprotein B sequences from tissues of ruminant malignant catarrhal fever cases and healthy sheep are highly conserved.</title>
        <authorList>
            <person name="Dunowska M."/>
            <person name="Letchworth G.J."/>
            <person name="Collins J.K."/>
            <person name="DeMartini J.C."/>
        </authorList>
    </citation>
    <scope>NUCLEOTIDE SEQUENCE [LARGE SCALE GENOMIC DNA]</scope>
</reference>
<dbReference type="RefSeq" id="YP_438169.1">
    <property type="nucleotide sequence ID" value="NC_007646.1"/>
</dbReference>
<dbReference type="HAMAP" id="MF_04034">
    <property type="entry name" value="HSV_GL_alphagamma"/>
    <property type="match status" value="1"/>
</dbReference>
<keyword evidence="3" id="KW-1169">Fusion of virus membrane with host cell membrane</keyword>
<keyword evidence="6" id="KW-1040">Host Golgi apparatus</keyword>
<keyword evidence="2" id="KW-1032">Host cell membrane</keyword>
<dbReference type="Pfam" id="PF11108">
    <property type="entry name" value="Phage_glycop_gL"/>
    <property type="match status" value="1"/>
</dbReference>
<evidence type="ECO:0000256" key="3">
    <source>
        <dbReference type="ARBA" id="ARBA00022521"/>
    </source>
</evidence>
<gene>
    <name evidence="14" type="ORF">OvHV-2gp44</name>
</gene>
<evidence type="ECO:0000313" key="13">
    <source>
        <dbReference type="EMBL" id="AAX58081.1"/>
    </source>
</evidence>
<sequence length="151" mass="16841">MALLATGLYFLLGCSVLLSRVASVGSSNPFFCCHQNSTTLPPDILFSITNIIFHAPKQCQERNVAVVYVNTTKGYKQAICLNGFSLMSFTLALMDMLLDTAYWLVDKRFYNELARYKVQFSAELTANTTDSSMFKTAFQSFTPRMRNGGVA</sequence>
<keyword evidence="7" id="KW-0946">Virion</keyword>
<dbReference type="Proteomes" id="UP000153759">
    <property type="component" value="Segment"/>
</dbReference>
<evidence type="ECO:0000256" key="8">
    <source>
        <dbReference type="ARBA" id="ARBA00022870"/>
    </source>
</evidence>
<evidence type="ECO:0000313" key="14">
    <source>
        <dbReference type="EMBL" id="ABB22264.1"/>
    </source>
</evidence>
<keyword evidence="9" id="KW-0261">Viral envelope protein</keyword>
<reference evidence="14 15" key="7">
    <citation type="journal article" date="2007" name="J. Gen. Virol.">
        <title>Comparison of ovine herpesvirus 2 genomes isolated from domestic sheep (Ovis aries) and a clinically affected cow (Bos bovis).</title>
        <authorList>
            <person name="Taus N.S."/>
            <person name="Herndon D.R."/>
            <person name="Traul D.L."/>
            <person name="Stewart J.P."/>
            <person name="Ackermann M."/>
            <person name="Li H."/>
            <person name="Knowles D.P."/>
            <person name="Lewis G.S."/>
            <person name="Brayton K.A."/>
        </authorList>
    </citation>
    <scope>NUCLEOTIDE SEQUENCE [LARGE SCALE GENOMIC DNA]</scope>
</reference>
<dbReference type="EMBL" id="AY839756">
    <property type="protein sequence ID" value="AAX58081.1"/>
    <property type="molecule type" value="Genomic_DNA"/>
</dbReference>
<keyword evidence="11" id="KW-0325">Glycoprotein</keyword>
<reference evidence="13" key="10">
    <citation type="submission" date="2010-03" db="EMBL/GenBank/DDBJ databases">
        <title>Ovine Herpesvirus 2 Lytic Cycle Replication and Particle Production.</title>
        <authorList>
            <person name="Stewart J.P."/>
            <person name="Rosbottom J."/>
        </authorList>
    </citation>
    <scope>NUCLEOTIDE SEQUENCE</scope>
    <source>
        <strain evidence="13">BJ1035</strain>
    </source>
</reference>
<dbReference type="PROSITE" id="PS52026">
    <property type="entry name" value="GL_GHV"/>
    <property type="match status" value="1"/>
</dbReference>
<keyword evidence="5" id="KW-0732">Signal</keyword>
<reference evidence="13" key="11">
    <citation type="submission" date="2010-03" db="EMBL/GenBank/DDBJ databases">
        <title>Primary structure of the Ovine herpesvirus 2 genome.</title>
        <authorList>
            <person name="Stewart J.P."/>
            <person name="Rosbottom J."/>
            <person name="Jayawardane G."/>
            <person name="Reid H."/>
            <person name="Ackermann M."/>
        </authorList>
    </citation>
    <scope>NUCLEOTIDE SEQUENCE</scope>
    <source>
        <strain evidence="13">BJ1035</strain>
    </source>
</reference>
<evidence type="ECO:0000256" key="2">
    <source>
        <dbReference type="ARBA" id="ARBA00022511"/>
    </source>
</evidence>
<evidence type="ECO:0000256" key="7">
    <source>
        <dbReference type="ARBA" id="ARBA00022844"/>
    </source>
</evidence>
<dbReference type="OrthoDB" id="24115at10239"/>
<evidence type="ECO:0000313" key="15">
    <source>
        <dbReference type="Proteomes" id="UP000152762"/>
    </source>
</evidence>
<evidence type="ECO:0000256" key="9">
    <source>
        <dbReference type="ARBA" id="ARBA00022879"/>
    </source>
</evidence>
<dbReference type="KEGG" id="vg:26684022"/>
<keyword evidence="16" id="KW-1185">Reference proteome</keyword>